<dbReference type="EMBL" id="OZ019905">
    <property type="protein sequence ID" value="CAK9201444.1"/>
    <property type="molecule type" value="Genomic_DNA"/>
</dbReference>
<keyword evidence="3" id="KW-1185">Reference proteome</keyword>
<feature type="compositionally biased region" description="Basic and acidic residues" evidence="1">
    <location>
        <begin position="1"/>
        <end position="17"/>
    </location>
</feature>
<feature type="region of interest" description="Disordered" evidence="1">
    <location>
        <begin position="1"/>
        <end position="20"/>
    </location>
</feature>
<name>A0ABP0TP33_9BRYO</name>
<sequence>MQRLHEEHANAPLERHVANNADELTEVEAAVTAAKVVLARGPSTATTTSAATTAIVAVQDGTSSAPKLDEFGCDVNFQKCLESKR</sequence>
<reference evidence="2" key="1">
    <citation type="submission" date="2024-02" db="EMBL/GenBank/DDBJ databases">
        <authorList>
            <consortium name="ELIXIR-Norway"/>
            <consortium name="Elixir Norway"/>
        </authorList>
    </citation>
    <scope>NUCLEOTIDE SEQUENCE</scope>
</reference>
<evidence type="ECO:0000313" key="3">
    <source>
        <dbReference type="Proteomes" id="UP001497512"/>
    </source>
</evidence>
<gene>
    <name evidence="2" type="ORF">CSSPTR1EN2_LOCUS5910</name>
</gene>
<evidence type="ECO:0000313" key="2">
    <source>
        <dbReference type="EMBL" id="CAK9201444.1"/>
    </source>
</evidence>
<accession>A0ABP0TP33</accession>
<protein>
    <submittedName>
        <fullName evidence="2">Uncharacterized protein</fullName>
    </submittedName>
</protein>
<proteinExistence type="predicted"/>
<dbReference type="Proteomes" id="UP001497512">
    <property type="component" value="Chromosome 13"/>
</dbReference>
<organism evidence="2 3">
    <name type="scientific">Sphagnum troendelagicum</name>
    <dbReference type="NCBI Taxonomy" id="128251"/>
    <lineage>
        <taxon>Eukaryota</taxon>
        <taxon>Viridiplantae</taxon>
        <taxon>Streptophyta</taxon>
        <taxon>Embryophyta</taxon>
        <taxon>Bryophyta</taxon>
        <taxon>Sphagnophytina</taxon>
        <taxon>Sphagnopsida</taxon>
        <taxon>Sphagnales</taxon>
        <taxon>Sphagnaceae</taxon>
        <taxon>Sphagnum</taxon>
    </lineage>
</organism>
<evidence type="ECO:0000256" key="1">
    <source>
        <dbReference type="SAM" id="MobiDB-lite"/>
    </source>
</evidence>